<evidence type="ECO:0000313" key="8">
    <source>
        <dbReference type="EMBL" id="SEP92289.1"/>
    </source>
</evidence>
<feature type="transmembrane region" description="Helical" evidence="6">
    <location>
        <begin position="176"/>
        <end position="200"/>
    </location>
</feature>
<dbReference type="SUPFAM" id="SSF103481">
    <property type="entry name" value="Multidrug resistance efflux transporter EmrE"/>
    <property type="match status" value="2"/>
</dbReference>
<evidence type="ECO:0000256" key="6">
    <source>
        <dbReference type="SAM" id="Phobius"/>
    </source>
</evidence>
<feature type="transmembrane region" description="Helical" evidence="6">
    <location>
        <begin position="92"/>
        <end position="114"/>
    </location>
</feature>
<feature type="transmembrane region" description="Helical" evidence="6">
    <location>
        <begin position="7"/>
        <end position="25"/>
    </location>
</feature>
<feature type="transmembrane region" description="Helical" evidence="6">
    <location>
        <begin position="238"/>
        <end position="263"/>
    </location>
</feature>
<dbReference type="OrthoDB" id="1117213at2"/>
<reference evidence="8 9" key="1">
    <citation type="submission" date="2016-10" db="EMBL/GenBank/DDBJ databases">
        <authorList>
            <person name="de Groot N.N."/>
        </authorList>
    </citation>
    <scope>NUCLEOTIDE SEQUENCE [LARGE SCALE GENOMIC DNA]</scope>
    <source>
        <strain evidence="8 9">DSM 21035</strain>
    </source>
</reference>
<keyword evidence="5 6" id="KW-0472">Membrane</keyword>
<evidence type="ECO:0000313" key="9">
    <source>
        <dbReference type="Proteomes" id="UP000198999"/>
    </source>
</evidence>
<dbReference type="PANTHER" id="PTHR32322">
    <property type="entry name" value="INNER MEMBRANE TRANSPORTER"/>
    <property type="match status" value="1"/>
</dbReference>
<gene>
    <name evidence="8" type="ORF">SAMN05421824_0701</name>
</gene>
<feature type="transmembrane region" description="Helical" evidence="6">
    <location>
        <begin position="212"/>
        <end position="231"/>
    </location>
</feature>
<proteinExistence type="inferred from homology"/>
<dbReference type="AlphaFoldDB" id="A0A1H9BTT4"/>
<evidence type="ECO:0000256" key="1">
    <source>
        <dbReference type="ARBA" id="ARBA00004141"/>
    </source>
</evidence>
<dbReference type="Pfam" id="PF00892">
    <property type="entry name" value="EamA"/>
    <property type="match status" value="2"/>
</dbReference>
<dbReference type="GO" id="GO:0016020">
    <property type="term" value="C:membrane"/>
    <property type="evidence" value="ECO:0007669"/>
    <property type="project" value="UniProtKB-SubCell"/>
</dbReference>
<dbReference type="InterPro" id="IPR037185">
    <property type="entry name" value="EmrE-like"/>
</dbReference>
<dbReference type="InterPro" id="IPR050638">
    <property type="entry name" value="AA-Vitamin_Transporters"/>
</dbReference>
<comment type="subcellular location">
    <subcellularLocation>
        <location evidence="1">Membrane</location>
        <topology evidence="1">Multi-pass membrane protein</topology>
    </subcellularLocation>
</comment>
<evidence type="ECO:0000256" key="4">
    <source>
        <dbReference type="ARBA" id="ARBA00022989"/>
    </source>
</evidence>
<feature type="domain" description="EamA" evidence="7">
    <location>
        <begin position="9"/>
        <end position="137"/>
    </location>
</feature>
<feature type="transmembrane region" description="Helical" evidence="6">
    <location>
        <begin position="269"/>
        <end position="287"/>
    </location>
</feature>
<evidence type="ECO:0000256" key="5">
    <source>
        <dbReference type="ARBA" id="ARBA00023136"/>
    </source>
</evidence>
<dbReference type="RefSeq" id="WP_092575403.1">
    <property type="nucleotide sequence ID" value="NZ_FOFN01000001.1"/>
</dbReference>
<keyword evidence="9" id="KW-1185">Reference proteome</keyword>
<dbReference type="Proteomes" id="UP000198999">
    <property type="component" value="Unassembled WGS sequence"/>
</dbReference>
<evidence type="ECO:0000256" key="3">
    <source>
        <dbReference type="ARBA" id="ARBA00022692"/>
    </source>
</evidence>
<comment type="similarity">
    <text evidence="2">Belongs to the EamA transporter family.</text>
</comment>
<organism evidence="8 9">
    <name type="scientific">Hyunsoonleella jejuensis</name>
    <dbReference type="NCBI Taxonomy" id="419940"/>
    <lineage>
        <taxon>Bacteria</taxon>
        <taxon>Pseudomonadati</taxon>
        <taxon>Bacteroidota</taxon>
        <taxon>Flavobacteriia</taxon>
        <taxon>Flavobacteriales</taxon>
        <taxon>Flavobacteriaceae</taxon>
    </lineage>
</organism>
<dbReference type="STRING" id="419940.SAMN05421824_0701"/>
<evidence type="ECO:0000256" key="2">
    <source>
        <dbReference type="ARBA" id="ARBA00007362"/>
    </source>
</evidence>
<dbReference type="InterPro" id="IPR000620">
    <property type="entry name" value="EamA_dom"/>
</dbReference>
<protein>
    <submittedName>
        <fullName evidence="8">EamA-like transporter family protein</fullName>
    </submittedName>
</protein>
<name>A0A1H9BTT4_9FLAO</name>
<dbReference type="PANTHER" id="PTHR32322:SF2">
    <property type="entry name" value="EAMA DOMAIN-CONTAINING PROTEIN"/>
    <property type="match status" value="1"/>
</dbReference>
<sequence>MAVKSVKWIYLVVLSLIWGSSFILIKKGLVGLTPVQLGAIRIIFTTVFLFVVGFNRIKSIKLKEWKWVILTGLLGTFFPSFLFAFAETEIDSSVASILNSLVPLNTIILGFFVFKLKSTRRQVLGVFIGLTGTMLLILNGASLNPNQNYLYVAFVILATLMYAASVNILKRYLQHVSALTIAVGNFAAIVLPAVIILVFSGFFKPEVLSAPTLKPALCYMLILSLFGTAIAKVMFNKLVHIATPVFASSVTYLMPIIAVFWGVLDGERFGIVQGLATLIILIGVYLAHKRK</sequence>
<keyword evidence="3 6" id="KW-0812">Transmembrane</keyword>
<evidence type="ECO:0000259" key="7">
    <source>
        <dbReference type="Pfam" id="PF00892"/>
    </source>
</evidence>
<dbReference type="EMBL" id="FOFN01000001">
    <property type="protein sequence ID" value="SEP92289.1"/>
    <property type="molecule type" value="Genomic_DNA"/>
</dbReference>
<feature type="transmembrane region" description="Helical" evidence="6">
    <location>
        <begin position="149"/>
        <end position="169"/>
    </location>
</feature>
<feature type="transmembrane region" description="Helical" evidence="6">
    <location>
        <begin position="67"/>
        <end position="86"/>
    </location>
</feature>
<feature type="domain" description="EamA" evidence="7">
    <location>
        <begin position="152"/>
        <end position="286"/>
    </location>
</feature>
<accession>A0A1H9BTT4</accession>
<feature type="transmembrane region" description="Helical" evidence="6">
    <location>
        <begin position="123"/>
        <end position="143"/>
    </location>
</feature>
<feature type="transmembrane region" description="Helical" evidence="6">
    <location>
        <begin position="37"/>
        <end position="55"/>
    </location>
</feature>
<keyword evidence="4 6" id="KW-1133">Transmembrane helix</keyword>